<dbReference type="PANTHER" id="PTHR43133:SF46">
    <property type="entry name" value="RNA POLYMERASE SIGMA-70 FACTOR ECF SUBFAMILY"/>
    <property type="match status" value="1"/>
</dbReference>
<protein>
    <submittedName>
        <fullName evidence="7">RNA polymerase sigma-70 factor (ECF subfamily)</fullName>
    </submittedName>
</protein>
<keyword evidence="4" id="KW-0804">Transcription</keyword>
<evidence type="ECO:0000256" key="2">
    <source>
        <dbReference type="ARBA" id="ARBA00023015"/>
    </source>
</evidence>
<dbReference type="InterPro" id="IPR013325">
    <property type="entry name" value="RNA_pol_sigma_r2"/>
</dbReference>
<feature type="domain" description="RNA polymerase sigma-70 region 2" evidence="5">
    <location>
        <begin position="23"/>
        <end position="87"/>
    </location>
</feature>
<evidence type="ECO:0000256" key="1">
    <source>
        <dbReference type="ARBA" id="ARBA00010641"/>
    </source>
</evidence>
<dbReference type="AlphaFoldDB" id="A0A4R3VLH1"/>
<comment type="similarity">
    <text evidence="1">Belongs to the sigma-70 factor family. ECF subfamily.</text>
</comment>
<dbReference type="OrthoDB" id="659577at2"/>
<feature type="domain" description="RNA polymerase sigma factor 70 region 4 type 2" evidence="6">
    <location>
        <begin position="121"/>
        <end position="166"/>
    </location>
</feature>
<dbReference type="NCBIfam" id="TIGR02985">
    <property type="entry name" value="Sig70_bacteroi1"/>
    <property type="match status" value="1"/>
</dbReference>
<evidence type="ECO:0000313" key="8">
    <source>
        <dbReference type="Proteomes" id="UP000295197"/>
    </source>
</evidence>
<dbReference type="Gene3D" id="1.10.1740.10">
    <property type="match status" value="1"/>
</dbReference>
<dbReference type="GO" id="GO:0003677">
    <property type="term" value="F:DNA binding"/>
    <property type="evidence" value="ECO:0007669"/>
    <property type="project" value="InterPro"/>
</dbReference>
<reference evidence="7 8" key="1">
    <citation type="submission" date="2019-03" db="EMBL/GenBank/DDBJ databases">
        <title>Genomic Encyclopedia of Type Strains, Phase IV (KMG-IV): sequencing the most valuable type-strain genomes for metagenomic binning, comparative biology and taxonomic classification.</title>
        <authorList>
            <person name="Goeker M."/>
        </authorList>
    </citation>
    <scope>NUCLEOTIDE SEQUENCE [LARGE SCALE GENOMIC DNA]</scope>
    <source>
        <strain evidence="7 8">DSM 22362</strain>
    </source>
</reference>
<dbReference type="RefSeq" id="WP_132779363.1">
    <property type="nucleotide sequence ID" value="NZ_SMBZ01000097.1"/>
</dbReference>
<keyword evidence="2" id="KW-0805">Transcription regulation</keyword>
<evidence type="ECO:0000256" key="3">
    <source>
        <dbReference type="ARBA" id="ARBA00023082"/>
    </source>
</evidence>
<dbReference type="Gene3D" id="1.10.10.10">
    <property type="entry name" value="Winged helix-like DNA-binding domain superfamily/Winged helix DNA-binding domain"/>
    <property type="match status" value="1"/>
</dbReference>
<dbReference type="InterPro" id="IPR013324">
    <property type="entry name" value="RNA_pol_sigma_r3/r4-like"/>
</dbReference>
<dbReference type="InterPro" id="IPR039425">
    <property type="entry name" value="RNA_pol_sigma-70-like"/>
</dbReference>
<sequence length="190" mass="22530">MHSLPKEIIYAVIQGDRKAFQVLYNNYAQFVYQVSYKILRETFLAEDVVQECFVNLWINRQNIDEQKEVTSFIYVIAKRISLNKLREVKYKSIYLDQVSVHHINDVQEKIEYSEFEKSIISKVALLPKQQRIAFELSRFDGYTHQQIAEKMGISPNTVKNHISQALIYLRKYVSSTKYEIPFLIIYFLSD</sequence>
<comment type="caution">
    <text evidence="7">The sequence shown here is derived from an EMBL/GenBank/DDBJ whole genome shotgun (WGS) entry which is preliminary data.</text>
</comment>
<evidence type="ECO:0000256" key="4">
    <source>
        <dbReference type="ARBA" id="ARBA00023163"/>
    </source>
</evidence>
<dbReference type="GO" id="GO:0006352">
    <property type="term" value="P:DNA-templated transcription initiation"/>
    <property type="evidence" value="ECO:0007669"/>
    <property type="project" value="InterPro"/>
</dbReference>
<evidence type="ECO:0000259" key="5">
    <source>
        <dbReference type="Pfam" id="PF04542"/>
    </source>
</evidence>
<dbReference type="GO" id="GO:0016987">
    <property type="term" value="F:sigma factor activity"/>
    <property type="evidence" value="ECO:0007669"/>
    <property type="project" value="UniProtKB-KW"/>
</dbReference>
<gene>
    <name evidence="7" type="ORF">EDC17_10972</name>
</gene>
<dbReference type="PANTHER" id="PTHR43133">
    <property type="entry name" value="RNA POLYMERASE ECF-TYPE SIGMA FACTO"/>
    <property type="match status" value="1"/>
</dbReference>
<organism evidence="7 8">
    <name type="scientific">Sphingobacterium alimentarium</name>
    <dbReference type="NCBI Taxonomy" id="797292"/>
    <lineage>
        <taxon>Bacteria</taxon>
        <taxon>Pseudomonadati</taxon>
        <taxon>Bacteroidota</taxon>
        <taxon>Sphingobacteriia</taxon>
        <taxon>Sphingobacteriales</taxon>
        <taxon>Sphingobacteriaceae</taxon>
        <taxon>Sphingobacterium</taxon>
    </lineage>
</organism>
<dbReference type="Pfam" id="PF08281">
    <property type="entry name" value="Sigma70_r4_2"/>
    <property type="match status" value="1"/>
</dbReference>
<dbReference type="InterPro" id="IPR014284">
    <property type="entry name" value="RNA_pol_sigma-70_dom"/>
</dbReference>
<dbReference type="NCBIfam" id="TIGR02937">
    <property type="entry name" value="sigma70-ECF"/>
    <property type="match status" value="1"/>
</dbReference>
<keyword evidence="3" id="KW-0731">Sigma factor</keyword>
<keyword evidence="8" id="KW-1185">Reference proteome</keyword>
<accession>A0A4R3VLH1</accession>
<dbReference type="SUPFAM" id="SSF88946">
    <property type="entry name" value="Sigma2 domain of RNA polymerase sigma factors"/>
    <property type="match status" value="1"/>
</dbReference>
<dbReference type="Proteomes" id="UP000295197">
    <property type="component" value="Unassembled WGS sequence"/>
</dbReference>
<evidence type="ECO:0000313" key="7">
    <source>
        <dbReference type="EMBL" id="TCV04699.1"/>
    </source>
</evidence>
<dbReference type="EMBL" id="SMBZ01000097">
    <property type="protein sequence ID" value="TCV04699.1"/>
    <property type="molecule type" value="Genomic_DNA"/>
</dbReference>
<dbReference type="SUPFAM" id="SSF88659">
    <property type="entry name" value="Sigma3 and sigma4 domains of RNA polymerase sigma factors"/>
    <property type="match status" value="1"/>
</dbReference>
<evidence type="ECO:0000259" key="6">
    <source>
        <dbReference type="Pfam" id="PF08281"/>
    </source>
</evidence>
<dbReference type="InterPro" id="IPR013249">
    <property type="entry name" value="RNA_pol_sigma70_r4_t2"/>
</dbReference>
<dbReference type="Pfam" id="PF04542">
    <property type="entry name" value="Sigma70_r2"/>
    <property type="match status" value="1"/>
</dbReference>
<dbReference type="InterPro" id="IPR007627">
    <property type="entry name" value="RNA_pol_sigma70_r2"/>
</dbReference>
<dbReference type="InterPro" id="IPR036388">
    <property type="entry name" value="WH-like_DNA-bd_sf"/>
</dbReference>
<name>A0A4R3VLH1_9SPHI</name>
<proteinExistence type="inferred from homology"/>
<dbReference type="InterPro" id="IPR014327">
    <property type="entry name" value="RNA_pol_sigma70_bacteroid"/>
</dbReference>